<evidence type="ECO:0000256" key="3">
    <source>
        <dbReference type="ARBA" id="ARBA00012221"/>
    </source>
</evidence>
<dbReference type="PIRSF" id="PIRSF004967">
    <property type="entry name" value="DPH1"/>
    <property type="match status" value="1"/>
</dbReference>
<dbReference type="Gene3D" id="3.40.50.11850">
    <property type="entry name" value="Diphthamide synthesis DPH1/DPH2 domain 2"/>
    <property type="match status" value="1"/>
</dbReference>
<dbReference type="GO" id="GO:0051539">
    <property type="term" value="F:4 iron, 4 sulfur cluster binding"/>
    <property type="evidence" value="ECO:0007669"/>
    <property type="project" value="UniProtKB-UniRule"/>
</dbReference>
<dbReference type="InterPro" id="IPR042264">
    <property type="entry name" value="DPH1/DPH2_2"/>
</dbReference>
<dbReference type="GO" id="GO:0046872">
    <property type="term" value="F:metal ion binding"/>
    <property type="evidence" value="ECO:0007669"/>
    <property type="project" value="UniProtKB-KW"/>
</dbReference>
<dbReference type="EMBL" id="LR784631">
    <property type="protein sequence ID" value="CAB3239778.1"/>
    <property type="molecule type" value="mRNA"/>
</dbReference>
<dbReference type="Gene3D" id="3.40.50.11860">
    <property type="entry name" value="Diphthamide synthesis DPH1/DPH2 domain 3"/>
    <property type="match status" value="1"/>
</dbReference>
<dbReference type="FunFam" id="3.40.50.11850:FF:000001">
    <property type="entry name" value="2-(3-amino-3-carboxypropyl)histidine synthase subunit 1"/>
    <property type="match status" value="1"/>
</dbReference>
<dbReference type="InterPro" id="IPR016435">
    <property type="entry name" value="DPH1/DPH2"/>
</dbReference>
<keyword evidence="6 11" id="KW-0949">S-adenosyl-L-methionine</keyword>
<reference evidence="13" key="1">
    <citation type="submission" date="2020-04" db="EMBL/GenBank/DDBJ databases">
        <authorList>
            <person name="Neveu A P."/>
        </authorList>
    </citation>
    <scope>NUCLEOTIDE SEQUENCE</scope>
    <source>
        <tissue evidence="13">Whole embryo</tissue>
    </source>
</reference>
<dbReference type="FunFam" id="3.40.50.11860:FF:000002">
    <property type="entry name" value="2-(3-amino-3-carboxypropyl)histidine synthase subunit 1"/>
    <property type="match status" value="1"/>
</dbReference>
<evidence type="ECO:0000256" key="4">
    <source>
        <dbReference type="ARBA" id="ARBA00021915"/>
    </source>
</evidence>
<dbReference type="PANTHER" id="PTHR10762">
    <property type="entry name" value="DIPHTHAMIDE BIOSYNTHESIS PROTEIN"/>
    <property type="match status" value="1"/>
</dbReference>
<accession>A0A6F9DC25</accession>
<evidence type="ECO:0000256" key="6">
    <source>
        <dbReference type="ARBA" id="ARBA00022691"/>
    </source>
</evidence>
<gene>
    <name evidence="13" type="primary">Dph1</name>
</gene>
<comment type="cofactor">
    <cofactor evidence="11">
        <name>[4Fe-4S] cluster</name>
        <dbReference type="ChEBI" id="CHEBI:49883"/>
    </cofactor>
    <text evidence="11">Binds 1 [4Fe-4S] cluster per subunit. The cluster is coordinated with 3 cysteines and an exchangeable S-adenosyl-L-methionine.</text>
</comment>
<evidence type="ECO:0000256" key="12">
    <source>
        <dbReference type="SAM" id="MobiDB-lite"/>
    </source>
</evidence>
<dbReference type="PANTHER" id="PTHR10762:SF1">
    <property type="entry name" value="2-(3-AMINO-3-CARBOXYPROPYL)HISTIDINE SYNTHASE SUBUNIT 1"/>
    <property type="match status" value="1"/>
</dbReference>
<dbReference type="AlphaFoldDB" id="A0A6F9DC25"/>
<protein>
    <recommendedName>
        <fullName evidence="4 11">2-(3-amino-3-carboxypropyl)histidine synthase subunit 1</fullName>
        <ecNumber evidence="3 11">2.5.1.108</ecNumber>
    </recommendedName>
</protein>
<keyword evidence="8" id="KW-0408">Iron</keyword>
<evidence type="ECO:0000256" key="11">
    <source>
        <dbReference type="PIRNR" id="PIRNR004967"/>
    </source>
</evidence>
<comment type="similarity">
    <text evidence="2 11">Belongs to the DPH1/DPH2 family. DPH1 subfamily.</text>
</comment>
<evidence type="ECO:0000256" key="1">
    <source>
        <dbReference type="ARBA" id="ARBA00005156"/>
    </source>
</evidence>
<dbReference type="UniPathway" id="UPA00559"/>
<keyword evidence="11" id="KW-0004">4Fe-4S</keyword>
<evidence type="ECO:0000256" key="9">
    <source>
        <dbReference type="ARBA" id="ARBA00023014"/>
    </source>
</evidence>
<dbReference type="SFLD" id="SFLDS00032">
    <property type="entry name" value="Radical_SAM_3-amino-3-carboxyp"/>
    <property type="match status" value="1"/>
</dbReference>
<dbReference type="NCBIfam" id="TIGR00322">
    <property type="entry name" value="diphth2_R"/>
    <property type="match status" value="1"/>
</dbReference>
<dbReference type="EC" id="2.5.1.108" evidence="3 11"/>
<sequence length="428" mass="48188">MNATKNETAVVPATVVKANPIRKRFGPKSRISLTNKIPDEILNDVKLKQAVSLLPPNYEFEVFKTVWRIRQANAKCIALQFPEGLLMFSCIISDIIETFTDADTVIMGDVTYGACCIDDYSARALGCDFMVHYGHSCLVPINNMPDMKMLYVFVHIKIDNTHFLETLKHNFKTGSKLVIISTVQFITTLQATKNELVNQGLDIIVPQIKPLSPGEVLGCTSPSLNGIHADAVIYLGDGRFHLESMMISNPDLPAYAYDPYSKEFTREHYDHIKMLHTRKQEINRAIKCEKWGLIMGTLGRQGSTKVLDHLRTSMVNAGKQVTTVLLSEIFPGKLNLFPDVEVWVQTSCPRLSIDWGTAFDKPLLNPYEASVALDLIEYKEKYPMDFYANESYGAWTPNNEKHRPIQKKSSRKKPATTDVLKPNGILSI</sequence>
<evidence type="ECO:0000256" key="10">
    <source>
        <dbReference type="ARBA" id="ARBA00048403"/>
    </source>
</evidence>
<keyword evidence="5 11" id="KW-0808">Transferase</keyword>
<comment type="catalytic activity">
    <reaction evidence="10 11">
        <text>L-histidyl-[translation elongation factor 2] + S-adenosyl-L-methionine = 2-[(3S)-amino-3-carboxypropyl]-L-histidyl-[translation elongation factor 2] + S-methyl-5'-thioadenosine + H(+)</text>
        <dbReference type="Rhea" id="RHEA:36783"/>
        <dbReference type="Rhea" id="RHEA-COMP:9748"/>
        <dbReference type="Rhea" id="RHEA-COMP:9749"/>
        <dbReference type="ChEBI" id="CHEBI:15378"/>
        <dbReference type="ChEBI" id="CHEBI:17509"/>
        <dbReference type="ChEBI" id="CHEBI:29979"/>
        <dbReference type="ChEBI" id="CHEBI:59789"/>
        <dbReference type="ChEBI" id="CHEBI:73995"/>
        <dbReference type="EC" id="2.5.1.108"/>
    </reaction>
</comment>
<keyword evidence="7" id="KW-0479">Metal-binding</keyword>
<dbReference type="Gene3D" id="3.40.50.11840">
    <property type="entry name" value="Diphthamide synthesis DPH1/DPH2 domain 1"/>
    <property type="match status" value="1"/>
</dbReference>
<feature type="region of interest" description="Disordered" evidence="12">
    <location>
        <begin position="398"/>
        <end position="428"/>
    </location>
</feature>
<dbReference type="Pfam" id="PF01866">
    <property type="entry name" value="Diphthamide_syn"/>
    <property type="match status" value="1"/>
</dbReference>
<organism evidence="13">
    <name type="scientific">Phallusia mammillata</name>
    <dbReference type="NCBI Taxonomy" id="59560"/>
    <lineage>
        <taxon>Eukaryota</taxon>
        <taxon>Metazoa</taxon>
        <taxon>Chordata</taxon>
        <taxon>Tunicata</taxon>
        <taxon>Ascidiacea</taxon>
        <taxon>Phlebobranchia</taxon>
        <taxon>Ascidiidae</taxon>
        <taxon>Phallusia</taxon>
    </lineage>
</organism>
<dbReference type="InterPro" id="IPR042263">
    <property type="entry name" value="DPH1/DPH2_1"/>
</dbReference>
<evidence type="ECO:0000256" key="2">
    <source>
        <dbReference type="ARBA" id="ARBA00010173"/>
    </source>
</evidence>
<evidence type="ECO:0000313" key="13">
    <source>
        <dbReference type="EMBL" id="CAB3239778.1"/>
    </source>
</evidence>
<keyword evidence="9" id="KW-0411">Iron-sulfur</keyword>
<evidence type="ECO:0000256" key="7">
    <source>
        <dbReference type="ARBA" id="ARBA00022723"/>
    </source>
</evidence>
<dbReference type="FunFam" id="3.40.50.11840:FF:000001">
    <property type="entry name" value="2-(3-amino-3-carboxypropyl)histidine synthase subunit 1"/>
    <property type="match status" value="1"/>
</dbReference>
<comment type="function">
    <text evidence="11">Catalyzes the first step of diphthamide biosynthesis, a post-translational modification of histidine which occurs in elongation factor 2.</text>
</comment>
<comment type="pathway">
    <text evidence="1 11">Protein modification; peptidyl-diphthamide biosynthesis.</text>
</comment>
<evidence type="ECO:0000256" key="5">
    <source>
        <dbReference type="ARBA" id="ARBA00022679"/>
    </source>
</evidence>
<dbReference type="GO" id="GO:0017183">
    <property type="term" value="P:protein histidyl modification to diphthamide"/>
    <property type="evidence" value="ECO:0007669"/>
    <property type="project" value="UniProtKB-UniRule"/>
</dbReference>
<dbReference type="GO" id="GO:0090560">
    <property type="term" value="F:2-(3-amino-3-carboxypropyl)histidine synthase activity"/>
    <property type="evidence" value="ECO:0007669"/>
    <property type="project" value="UniProtKB-UniRule"/>
</dbReference>
<dbReference type="InterPro" id="IPR035435">
    <property type="entry name" value="DPH1/DPH2_euk_archaea"/>
</dbReference>
<evidence type="ECO:0000256" key="8">
    <source>
        <dbReference type="ARBA" id="ARBA00023004"/>
    </source>
</evidence>
<dbReference type="InterPro" id="IPR042265">
    <property type="entry name" value="DPH1/DPH2_3"/>
</dbReference>
<name>A0A6F9DC25_9ASCI</name>
<feature type="compositionally biased region" description="Basic residues" evidence="12">
    <location>
        <begin position="404"/>
        <end position="414"/>
    </location>
</feature>
<proteinExistence type="evidence at transcript level"/>